<dbReference type="EC" id="2.3.1.20" evidence="4"/>
<evidence type="ECO:0000256" key="5">
    <source>
        <dbReference type="ARBA" id="ARBA00022516"/>
    </source>
</evidence>
<keyword evidence="11" id="KW-0175">Coiled coil</keyword>
<keyword evidence="7" id="KW-0319">Glycerol metabolism</keyword>
<dbReference type="PANTHER" id="PTHR31650:SF1">
    <property type="entry name" value="WAX ESTER SYNTHASE_DIACYLGLYCEROL ACYLTRANSFERASE 4-RELATED"/>
    <property type="match status" value="1"/>
</dbReference>
<evidence type="ECO:0000256" key="9">
    <source>
        <dbReference type="ARBA" id="ARBA00023315"/>
    </source>
</evidence>
<name>A0ABS7XU36_9FLAO</name>
<evidence type="ECO:0000256" key="4">
    <source>
        <dbReference type="ARBA" id="ARBA00013244"/>
    </source>
</evidence>
<comment type="pathway">
    <text evidence="2">Lipid metabolism.</text>
</comment>
<evidence type="ECO:0000256" key="6">
    <source>
        <dbReference type="ARBA" id="ARBA00022679"/>
    </source>
</evidence>
<dbReference type="Pfam" id="PF03007">
    <property type="entry name" value="WS_DGAT_cat"/>
    <property type="match status" value="1"/>
</dbReference>
<feature type="domain" description="O-acyltransferase WSD1 C-terminal" evidence="13">
    <location>
        <begin position="332"/>
        <end position="481"/>
    </location>
</feature>
<evidence type="ECO:0000256" key="3">
    <source>
        <dbReference type="ARBA" id="ARBA00009587"/>
    </source>
</evidence>
<evidence type="ECO:0000256" key="7">
    <source>
        <dbReference type="ARBA" id="ARBA00022798"/>
    </source>
</evidence>
<feature type="coiled-coil region" evidence="11">
    <location>
        <begin position="474"/>
        <end position="501"/>
    </location>
</feature>
<evidence type="ECO:0000256" key="1">
    <source>
        <dbReference type="ARBA" id="ARBA00004771"/>
    </source>
</evidence>
<dbReference type="Pfam" id="PF06974">
    <property type="entry name" value="WS_DGAT_C"/>
    <property type="match status" value="1"/>
</dbReference>
<evidence type="ECO:0000256" key="10">
    <source>
        <dbReference type="ARBA" id="ARBA00048109"/>
    </source>
</evidence>
<dbReference type="InterPro" id="IPR036527">
    <property type="entry name" value="SCP2_sterol-bd_dom_sf"/>
</dbReference>
<evidence type="ECO:0000259" key="13">
    <source>
        <dbReference type="Pfam" id="PF06974"/>
    </source>
</evidence>
<keyword evidence="5" id="KW-0444">Lipid biosynthesis</keyword>
<organism evidence="14 15">
    <name type="scientific">Winogradskyella alexanderae</name>
    <dbReference type="NCBI Taxonomy" id="2877123"/>
    <lineage>
        <taxon>Bacteria</taxon>
        <taxon>Pseudomonadati</taxon>
        <taxon>Bacteroidota</taxon>
        <taxon>Flavobacteriia</taxon>
        <taxon>Flavobacteriales</taxon>
        <taxon>Flavobacteriaceae</taxon>
        <taxon>Winogradskyella</taxon>
    </lineage>
</organism>
<proteinExistence type="inferred from homology"/>
<evidence type="ECO:0000259" key="12">
    <source>
        <dbReference type="Pfam" id="PF03007"/>
    </source>
</evidence>
<dbReference type="InterPro" id="IPR004255">
    <property type="entry name" value="O-acyltransferase_WSD1_N"/>
</dbReference>
<comment type="similarity">
    <text evidence="3">Belongs to the long-chain O-acyltransferase family.</text>
</comment>
<evidence type="ECO:0000313" key="14">
    <source>
        <dbReference type="EMBL" id="MCA0133540.1"/>
    </source>
</evidence>
<keyword evidence="8" id="KW-0443">Lipid metabolism</keyword>
<dbReference type="NCBIfam" id="TIGR02946">
    <property type="entry name" value="acyl_WS_DGAT"/>
    <property type="match status" value="1"/>
</dbReference>
<dbReference type="PANTHER" id="PTHR31650">
    <property type="entry name" value="O-ACYLTRANSFERASE (WSD1-LIKE) FAMILY PROTEIN"/>
    <property type="match status" value="1"/>
</dbReference>
<reference evidence="15" key="1">
    <citation type="submission" date="2023-07" db="EMBL/GenBank/DDBJ databases">
        <authorList>
            <person name="Yue Y."/>
        </authorList>
    </citation>
    <scope>NUCLEOTIDE SEQUENCE [LARGE SCALE GENOMIC DNA]</scope>
    <source>
        <strain evidence="15">D23</strain>
    </source>
</reference>
<comment type="caution">
    <text evidence="14">The sequence shown here is derived from an EMBL/GenBank/DDBJ whole genome shotgun (WGS) entry which is preliminary data.</text>
</comment>
<dbReference type="InterPro" id="IPR014292">
    <property type="entry name" value="Acyl_transf_WS/DGAT"/>
</dbReference>
<gene>
    <name evidence="14" type="ORF">LBU54_13165</name>
</gene>
<evidence type="ECO:0000256" key="8">
    <source>
        <dbReference type="ARBA" id="ARBA00023098"/>
    </source>
</evidence>
<keyword evidence="6" id="KW-0808">Transferase</keyword>
<dbReference type="InterPro" id="IPR009721">
    <property type="entry name" value="O-acyltransferase_WSD1_C"/>
</dbReference>
<protein>
    <recommendedName>
        <fullName evidence="4">diacylglycerol O-acyltransferase</fullName>
        <ecNumber evidence="4">2.3.1.20</ecNumber>
    </recommendedName>
</protein>
<dbReference type="RefSeq" id="WP_224530663.1">
    <property type="nucleotide sequence ID" value="NZ_JAIUJR010000009.1"/>
</dbReference>
<evidence type="ECO:0000256" key="11">
    <source>
        <dbReference type="SAM" id="Coils"/>
    </source>
</evidence>
<comment type="catalytic activity">
    <reaction evidence="10">
        <text>an acyl-CoA + a 1,2-diacyl-sn-glycerol = a triacyl-sn-glycerol + CoA</text>
        <dbReference type="Rhea" id="RHEA:10868"/>
        <dbReference type="ChEBI" id="CHEBI:17815"/>
        <dbReference type="ChEBI" id="CHEBI:57287"/>
        <dbReference type="ChEBI" id="CHEBI:58342"/>
        <dbReference type="ChEBI" id="CHEBI:64615"/>
        <dbReference type="EC" id="2.3.1.20"/>
    </reaction>
</comment>
<dbReference type="SUPFAM" id="SSF52777">
    <property type="entry name" value="CoA-dependent acyltransferases"/>
    <property type="match status" value="1"/>
</dbReference>
<dbReference type="InterPro" id="IPR045034">
    <property type="entry name" value="O-acyltransferase_WSD1-like"/>
</dbReference>
<dbReference type="Proteomes" id="UP001198901">
    <property type="component" value="Unassembled WGS sequence"/>
</dbReference>
<keyword evidence="15" id="KW-1185">Reference proteome</keyword>
<sequence length="615" mass="68956">MAKKIDLKEIVQDAFGASIQQVSGYDAAFLYAESPTSPMHVATLNIVEGSLEYADFKEIIISKLHLIPKFRQRLLSVPLNLDYPYWVDDPNFDIDLHLNRMRLPDPANWRTLRYLTSKLFSAPLDLRRPLWSVHFIEGLDEIAQVPKGSVAIFTKVHHVMIDGSSGVGIMSVLYDKDGNGKEKKRNKPKSFNPEPLPDELSLLLKSGIGFLKNPFRIPKTVAETAYSFIKSQATKKLSIQKEFSSAKFPVPITIFNGNISAKRTWGTALLSFDRVNALRKTMGGSFNDIILAICSGAIRRYLLEKEKLPVHPVVANVPISIRSENESTKMNNQIANMMIQIATHIEDPLERLEYIQEQTMLGKSRHNTLGAKTLSKMADVVPFGLANLIAGIYSKYNIKDLHRPPFNVTITNVPGPSNPLYLNGHKVVSIFGLTPVVDGFGLIIAAFSYNGQVSITTTSDSKTMPDADLFSRYIRESANELEELIQNLQKGSSKAKSFNKQVKSKSSLMFATLRKYLKANPKQVRAHKGIYYIEVGLGDTSEGWEVDLRKIPAVIKKKKDVNPKLLVEVEDESLYALYKGKLLLDELKIQGRIKLTGSETNKTKFLKLLNAFLDR</sequence>
<dbReference type="EMBL" id="JAIUJR010000009">
    <property type="protein sequence ID" value="MCA0133540.1"/>
    <property type="molecule type" value="Genomic_DNA"/>
</dbReference>
<dbReference type="SUPFAM" id="SSF55718">
    <property type="entry name" value="SCP-like"/>
    <property type="match status" value="1"/>
</dbReference>
<dbReference type="Gene3D" id="3.30.1050.10">
    <property type="entry name" value="SCP2 sterol-binding domain"/>
    <property type="match status" value="1"/>
</dbReference>
<feature type="domain" description="O-acyltransferase WSD1-like N-terminal" evidence="12">
    <location>
        <begin position="23"/>
        <end position="289"/>
    </location>
</feature>
<evidence type="ECO:0000256" key="2">
    <source>
        <dbReference type="ARBA" id="ARBA00005189"/>
    </source>
</evidence>
<evidence type="ECO:0000313" key="15">
    <source>
        <dbReference type="Proteomes" id="UP001198901"/>
    </source>
</evidence>
<accession>A0ABS7XU36</accession>
<comment type="pathway">
    <text evidence="1">Glycerolipid metabolism; triacylglycerol biosynthesis.</text>
</comment>
<keyword evidence="9" id="KW-0012">Acyltransferase</keyword>